<proteinExistence type="predicted"/>
<reference evidence="1 2" key="1">
    <citation type="submission" date="2019-02" db="EMBL/GenBank/DDBJ databases">
        <authorList>
            <person name="Goldberg S.R."/>
            <person name="Haltli B.A."/>
            <person name="Correa H."/>
            <person name="Russell K.G."/>
        </authorList>
    </citation>
    <scope>NUCLEOTIDE SEQUENCE [LARGE SCALE GENOMIC DNA]</scope>
    <source>
        <strain evidence="1 2">JCM 16186</strain>
    </source>
</reference>
<protein>
    <recommendedName>
        <fullName evidence="3">Carboxypeptidase regulatory-like domain-containing protein</fullName>
    </recommendedName>
</protein>
<dbReference type="SUPFAM" id="SSF49464">
    <property type="entry name" value="Carboxypeptidase regulatory domain-like"/>
    <property type="match status" value="1"/>
</dbReference>
<sequence length="228" mass="25817">MSLFVVLALGGCDCRYEISGTVLDETSKMPIRNVAIGKTDTTDPDATDHTYTEKYGEFVFSGISGSCDEVTVYFSHQDYVTKKMAIPNYSSATIYLKRKSKGNAFFDRQREYKVKNLVKKNNAPSSMNDTTICQEWNLTEKQIRVIIGEAKEINGSQWHYQFDHLPCRVTGKLVQNAKEYDLSVNSGAWLTISSPDSSTMYGIFNEQANAYFMSTAWTKELEAYEQSE</sequence>
<keyword evidence="2" id="KW-1185">Reference proteome</keyword>
<name>A0ABW9RT02_9BACT</name>
<dbReference type="EMBL" id="SMLW01000608">
    <property type="protein sequence ID" value="MTI27021.1"/>
    <property type="molecule type" value="Genomic_DNA"/>
</dbReference>
<dbReference type="RefSeq" id="WP_155174028.1">
    <property type="nucleotide sequence ID" value="NZ_BAAAFL010000051.1"/>
</dbReference>
<dbReference type="InterPro" id="IPR008969">
    <property type="entry name" value="CarboxyPept-like_regulatory"/>
</dbReference>
<evidence type="ECO:0008006" key="3">
    <source>
        <dbReference type="Google" id="ProtNLM"/>
    </source>
</evidence>
<evidence type="ECO:0000313" key="2">
    <source>
        <dbReference type="Proteomes" id="UP000798808"/>
    </source>
</evidence>
<organism evidence="1 2">
    <name type="scientific">Fulvivirga kasyanovii</name>
    <dbReference type="NCBI Taxonomy" id="396812"/>
    <lineage>
        <taxon>Bacteria</taxon>
        <taxon>Pseudomonadati</taxon>
        <taxon>Bacteroidota</taxon>
        <taxon>Cytophagia</taxon>
        <taxon>Cytophagales</taxon>
        <taxon>Fulvivirgaceae</taxon>
        <taxon>Fulvivirga</taxon>
    </lineage>
</organism>
<dbReference type="Proteomes" id="UP000798808">
    <property type="component" value="Unassembled WGS sequence"/>
</dbReference>
<evidence type="ECO:0000313" key="1">
    <source>
        <dbReference type="EMBL" id="MTI27021.1"/>
    </source>
</evidence>
<accession>A0ABW9RT02</accession>
<comment type="caution">
    <text evidence="1">The sequence shown here is derived from an EMBL/GenBank/DDBJ whole genome shotgun (WGS) entry which is preliminary data.</text>
</comment>
<gene>
    <name evidence="1" type="ORF">E1163_18840</name>
</gene>
<dbReference type="Gene3D" id="2.60.40.1120">
    <property type="entry name" value="Carboxypeptidase-like, regulatory domain"/>
    <property type="match status" value="1"/>
</dbReference>